<dbReference type="CDD" id="cd04897">
    <property type="entry name" value="ACT_ACR_3"/>
    <property type="match status" value="1"/>
</dbReference>
<evidence type="ECO:0000313" key="5">
    <source>
        <dbReference type="RefSeq" id="XP_022133378.1"/>
    </source>
</evidence>
<dbReference type="Gene3D" id="3.30.70.260">
    <property type="match status" value="1"/>
</dbReference>
<dbReference type="InterPro" id="IPR040217">
    <property type="entry name" value="ACR1-12"/>
</dbReference>
<reference evidence="5" key="1">
    <citation type="submission" date="2025-08" db="UniProtKB">
        <authorList>
            <consortium name="RefSeq"/>
        </authorList>
    </citation>
    <scope>IDENTIFICATION</scope>
    <source>
        <strain evidence="5">OHB3-1</strain>
    </source>
</reference>
<organism evidence="4 5">
    <name type="scientific">Momordica charantia</name>
    <name type="common">Bitter gourd</name>
    <name type="synonym">Balsam pear</name>
    <dbReference type="NCBI Taxonomy" id="3673"/>
    <lineage>
        <taxon>Eukaryota</taxon>
        <taxon>Viridiplantae</taxon>
        <taxon>Streptophyta</taxon>
        <taxon>Embryophyta</taxon>
        <taxon>Tracheophyta</taxon>
        <taxon>Spermatophyta</taxon>
        <taxon>Magnoliopsida</taxon>
        <taxon>eudicotyledons</taxon>
        <taxon>Gunneridae</taxon>
        <taxon>Pentapetalae</taxon>
        <taxon>rosids</taxon>
        <taxon>fabids</taxon>
        <taxon>Cucurbitales</taxon>
        <taxon>Cucurbitaceae</taxon>
        <taxon>Momordiceae</taxon>
        <taxon>Momordica</taxon>
    </lineage>
</organism>
<keyword evidence="4" id="KW-1185">Reference proteome</keyword>
<dbReference type="RefSeq" id="XP_022133378.1">
    <property type="nucleotide sequence ID" value="XM_022277686.1"/>
</dbReference>
<dbReference type="PANTHER" id="PTHR31096">
    <property type="entry name" value="ACT DOMAIN-CONTAINING PROTEIN ACR4-RELATED"/>
    <property type="match status" value="1"/>
</dbReference>
<feature type="domain" description="ACT" evidence="3">
    <location>
        <begin position="36"/>
        <end position="111"/>
    </location>
</feature>
<evidence type="ECO:0000259" key="3">
    <source>
        <dbReference type="PROSITE" id="PS51671"/>
    </source>
</evidence>
<dbReference type="CDD" id="cd04895">
    <property type="entry name" value="ACT_ACR_1"/>
    <property type="match status" value="1"/>
</dbReference>
<feature type="domain" description="ACT" evidence="3">
    <location>
        <begin position="134"/>
        <end position="214"/>
    </location>
</feature>
<dbReference type="PROSITE" id="PS51671">
    <property type="entry name" value="ACT"/>
    <property type="match status" value="3"/>
</dbReference>
<evidence type="ECO:0000256" key="2">
    <source>
        <dbReference type="RuleBase" id="RU369043"/>
    </source>
</evidence>
<dbReference type="InterPro" id="IPR002912">
    <property type="entry name" value="ACT_dom"/>
</dbReference>
<evidence type="ECO:0000256" key="1">
    <source>
        <dbReference type="ARBA" id="ARBA00022737"/>
    </source>
</evidence>
<gene>
    <name evidence="5" type="primary">LOC111005965</name>
</gene>
<dbReference type="Proteomes" id="UP000504603">
    <property type="component" value="Unplaced"/>
</dbReference>
<proteinExistence type="predicted"/>
<dbReference type="Pfam" id="PF01842">
    <property type="entry name" value="ACT"/>
    <property type="match status" value="2"/>
</dbReference>
<dbReference type="AlphaFoldDB" id="A0A6J1BYZ2"/>
<dbReference type="SUPFAM" id="SSF55021">
    <property type="entry name" value="ACT-like"/>
    <property type="match status" value="3"/>
</dbReference>
<comment type="function">
    <text evidence="2">Binds amino acids.</text>
</comment>
<dbReference type="OrthoDB" id="2019938at2759"/>
<evidence type="ECO:0000313" key="4">
    <source>
        <dbReference type="Proteomes" id="UP000504603"/>
    </source>
</evidence>
<dbReference type="KEGG" id="mcha:111005965"/>
<dbReference type="GeneID" id="111005965"/>
<accession>A0A6J1BYZ2</accession>
<dbReference type="InterPro" id="IPR045865">
    <property type="entry name" value="ACT-like_dom_sf"/>
</dbReference>
<feature type="domain" description="ACT" evidence="3">
    <location>
        <begin position="353"/>
        <end position="429"/>
    </location>
</feature>
<sequence length="477" mass="52626">MYQLPYVRDPQLELLIERIYPPRVCIDNDTFQDCTLVKVDSANKHGILLEMVQVLTDLDLVISKSYISSDGGWLMDVFHVTDQLGNKVTDESLIHYIQQALCVSRSRREGSSKTARTCMGREVLPRHMASEQTAVEIIGTDRPGLLSEIFAVLVDLGCNITAAVAWTHHKAAASIVYIEEGWKGGPIKDPKRLAHVQDQLENVVDAHNGLGETSSVRLTAPSAGRTHTERRLHQLMYANGDYKQCCCRDDGKICKKGCTRTHVGIESCKEKGYSVINIKSRDRPKLLFDTVCALTDLQYVVFHAAVSSKGIVADQEYFIRHKGGCMLDTDSERNKLSWALVAAIERRVSHGLRLQLCTLNRMGLLSDITRIFRENGLSISTIDVGTNGERAVGSFFVTDASGHSVDPQRVELVIKEIGGSVALIQEASKLAAQASSSSASRPIQGIKDARVEDKPRFSLGSLLWSQLGRLSSNFGSI</sequence>
<name>A0A6J1BYZ2_MOMCH</name>
<protein>
    <recommendedName>
        <fullName evidence="2">ACT domain-containing protein ACR</fullName>
    </recommendedName>
    <alternativeName>
        <fullName evidence="2">Protein ACT DOMAIN REPEATS</fullName>
    </alternativeName>
</protein>
<dbReference type="PANTHER" id="PTHR31096:SF7">
    <property type="entry name" value="ACT DOMAIN-CONTAINING PROTEIN ACR1"/>
    <property type="match status" value="1"/>
</dbReference>
<dbReference type="GO" id="GO:0016597">
    <property type="term" value="F:amino acid binding"/>
    <property type="evidence" value="ECO:0007669"/>
    <property type="project" value="UniProtKB-UniRule"/>
</dbReference>
<keyword evidence="1 2" id="KW-0677">Repeat</keyword>